<dbReference type="GO" id="GO:0016491">
    <property type="term" value="F:oxidoreductase activity"/>
    <property type="evidence" value="ECO:0007669"/>
    <property type="project" value="UniProtKB-KW"/>
</dbReference>
<evidence type="ECO:0000256" key="5">
    <source>
        <dbReference type="ARBA" id="ARBA00023002"/>
    </source>
</evidence>
<dbReference type="STRING" id="1993.SAMN04489713_116190"/>
<dbReference type="PROSITE" id="PS00862">
    <property type="entry name" value="OX2_COVAL_FAD"/>
    <property type="match status" value="1"/>
</dbReference>
<dbReference type="Proteomes" id="UP000183413">
    <property type="component" value="Unassembled WGS sequence"/>
</dbReference>
<evidence type="ECO:0000313" key="8">
    <source>
        <dbReference type="Proteomes" id="UP000183413"/>
    </source>
</evidence>
<organism evidence="7 8">
    <name type="scientific">Actinomadura madurae</name>
    <dbReference type="NCBI Taxonomy" id="1993"/>
    <lineage>
        <taxon>Bacteria</taxon>
        <taxon>Bacillati</taxon>
        <taxon>Actinomycetota</taxon>
        <taxon>Actinomycetes</taxon>
        <taxon>Streptosporangiales</taxon>
        <taxon>Thermomonosporaceae</taxon>
        <taxon>Actinomadura</taxon>
    </lineage>
</organism>
<dbReference type="PANTHER" id="PTHR42973:SF39">
    <property type="entry name" value="FAD-BINDING PCMH-TYPE DOMAIN-CONTAINING PROTEIN"/>
    <property type="match status" value="1"/>
</dbReference>
<comment type="cofactor">
    <cofactor evidence="1">
        <name>FAD</name>
        <dbReference type="ChEBI" id="CHEBI:57692"/>
    </cofactor>
</comment>
<keyword evidence="3" id="KW-0285">Flavoprotein</keyword>
<keyword evidence="8" id="KW-1185">Reference proteome</keyword>
<comment type="similarity">
    <text evidence="2">Belongs to the oxygen-dependent FAD-linked oxidoreductase family.</text>
</comment>
<dbReference type="InterPro" id="IPR016169">
    <property type="entry name" value="FAD-bd_PCMH_sub2"/>
</dbReference>
<dbReference type="Pfam" id="PF01565">
    <property type="entry name" value="FAD_binding_4"/>
    <property type="match status" value="1"/>
</dbReference>
<dbReference type="PROSITE" id="PS51387">
    <property type="entry name" value="FAD_PCMH"/>
    <property type="match status" value="1"/>
</dbReference>
<evidence type="ECO:0000256" key="2">
    <source>
        <dbReference type="ARBA" id="ARBA00005466"/>
    </source>
</evidence>
<evidence type="ECO:0000256" key="1">
    <source>
        <dbReference type="ARBA" id="ARBA00001974"/>
    </source>
</evidence>
<dbReference type="InterPro" id="IPR006093">
    <property type="entry name" value="Oxy_OxRdtase_FAD_BS"/>
</dbReference>
<dbReference type="InterPro" id="IPR006094">
    <property type="entry name" value="Oxid_FAD_bind_N"/>
</dbReference>
<keyword evidence="4" id="KW-0274">FAD</keyword>
<protein>
    <submittedName>
        <fullName evidence="7">FAD/FMN-containing dehydrogenase</fullName>
    </submittedName>
</protein>
<dbReference type="InterPro" id="IPR016166">
    <property type="entry name" value="FAD-bd_PCMH"/>
</dbReference>
<sequence>MSKSIETDPARTVRGAVIRRGDTGYEEARLAAVWNERRPDRFPAVIVIAEDEQDVVRAVRLARSEGLRVSIRSGGHSWVGNGVRDDGMLIDLSRLQEITVDPEARTAAVQPAAKGPAIQDALAPHGLFFPTGHAPTVGIGGFILGGGYGWNSRHLGPACLSIRAIDVVLADGTLVHATDETHPDLLWAARGSGPGFFGVVTRFHLRVHERPAKIVRTVHSYPLALRDEVLAWSYDLLEKLPTTVEFSAKVGFTPDLGVPTVSLTATAFCTTEHGPETLALLETAPFRDRAVRSTVRQETTIEELYDIADRLTPEGLRWSVDGVWADGTAEEILAAAAPVFDAIPSGNSFVLWMLWGHYPPRPDACWSIQAKAYVSPNAGWNDPAEDLRHEAWAHGSLAAMQHMSKGLQFSDNNLADRFDLGISVENAERLEQIRGAYDPEGLFRTYMTPAESTTALAAANRA</sequence>
<dbReference type="InterPro" id="IPR016167">
    <property type="entry name" value="FAD-bd_PCMH_sub1"/>
</dbReference>
<evidence type="ECO:0000259" key="6">
    <source>
        <dbReference type="PROSITE" id="PS51387"/>
    </source>
</evidence>
<dbReference type="Gene3D" id="3.30.43.10">
    <property type="entry name" value="Uridine Diphospho-n-acetylenolpyruvylglucosamine Reductase, domain 2"/>
    <property type="match status" value="1"/>
</dbReference>
<dbReference type="PANTHER" id="PTHR42973">
    <property type="entry name" value="BINDING OXIDOREDUCTASE, PUTATIVE (AFU_ORTHOLOGUE AFUA_1G17690)-RELATED"/>
    <property type="match status" value="1"/>
</dbReference>
<dbReference type="Gene3D" id="3.30.465.10">
    <property type="match status" value="1"/>
</dbReference>
<keyword evidence="5" id="KW-0560">Oxidoreductase</keyword>
<evidence type="ECO:0000313" key="7">
    <source>
        <dbReference type="EMBL" id="SFP70786.1"/>
    </source>
</evidence>
<reference evidence="7 8" key="1">
    <citation type="submission" date="2016-10" db="EMBL/GenBank/DDBJ databases">
        <authorList>
            <person name="de Groot N.N."/>
        </authorList>
    </citation>
    <scope>NUCLEOTIDE SEQUENCE [LARGE SCALE GENOMIC DNA]</scope>
    <source>
        <strain evidence="7 8">DSM 43067</strain>
    </source>
</reference>
<dbReference type="AlphaFoldDB" id="A0A1I5SK93"/>
<dbReference type="eggNOG" id="COG0277">
    <property type="taxonomic scope" value="Bacteria"/>
</dbReference>
<evidence type="ECO:0000256" key="4">
    <source>
        <dbReference type="ARBA" id="ARBA00022827"/>
    </source>
</evidence>
<dbReference type="InParanoid" id="A0A1I5SK93"/>
<dbReference type="InterPro" id="IPR050416">
    <property type="entry name" value="FAD-linked_Oxidoreductase"/>
</dbReference>
<dbReference type="RefSeq" id="WP_218163849.1">
    <property type="nucleotide sequence ID" value="NZ_FOVH01000016.1"/>
</dbReference>
<name>A0A1I5SK93_9ACTN</name>
<gene>
    <name evidence="7" type="ORF">SAMN04489713_116190</name>
</gene>
<evidence type="ECO:0000256" key="3">
    <source>
        <dbReference type="ARBA" id="ARBA00022630"/>
    </source>
</evidence>
<feature type="domain" description="FAD-binding PCMH-type" evidence="6">
    <location>
        <begin position="39"/>
        <end position="210"/>
    </location>
</feature>
<dbReference type="GO" id="GO:0071949">
    <property type="term" value="F:FAD binding"/>
    <property type="evidence" value="ECO:0007669"/>
    <property type="project" value="InterPro"/>
</dbReference>
<dbReference type="InterPro" id="IPR036318">
    <property type="entry name" value="FAD-bd_PCMH-like_sf"/>
</dbReference>
<accession>A0A1I5SK93</accession>
<dbReference type="Gene3D" id="3.40.462.20">
    <property type="match status" value="1"/>
</dbReference>
<proteinExistence type="inferred from homology"/>
<dbReference type="EMBL" id="FOVH01000016">
    <property type="protein sequence ID" value="SFP70786.1"/>
    <property type="molecule type" value="Genomic_DNA"/>
</dbReference>
<dbReference type="SUPFAM" id="SSF56176">
    <property type="entry name" value="FAD-binding/transporter-associated domain-like"/>
    <property type="match status" value="1"/>
</dbReference>